<evidence type="ECO:0000256" key="2">
    <source>
        <dbReference type="ARBA" id="ARBA00022833"/>
    </source>
</evidence>
<evidence type="ECO:0000259" key="6">
    <source>
        <dbReference type="SMART" id="SM00382"/>
    </source>
</evidence>
<dbReference type="InterPro" id="IPR019489">
    <property type="entry name" value="Clp_ATPase_C"/>
</dbReference>
<keyword evidence="8" id="KW-0378">Hydrolase</keyword>
<dbReference type="Pfam" id="PF10431">
    <property type="entry name" value="ClpB_D2-small"/>
    <property type="match status" value="1"/>
</dbReference>
<evidence type="ECO:0000259" key="7">
    <source>
        <dbReference type="SMART" id="SM01086"/>
    </source>
</evidence>
<accession>C4G8R2</accession>
<dbReference type="AlphaFoldDB" id="C4G8R2"/>
<keyword evidence="9" id="KW-1185">Reference proteome</keyword>
<dbReference type="Gene3D" id="3.40.50.300">
    <property type="entry name" value="P-loop containing nucleotide triphosphate hydrolases"/>
    <property type="match status" value="1"/>
</dbReference>
<feature type="region of interest" description="Disordered" evidence="5">
    <location>
        <begin position="53"/>
        <end position="170"/>
    </location>
</feature>
<feature type="compositionally biased region" description="Basic and acidic residues" evidence="5">
    <location>
        <begin position="123"/>
        <end position="142"/>
    </location>
</feature>
<dbReference type="GO" id="GO:0009376">
    <property type="term" value="C:HslUV protease complex"/>
    <property type="evidence" value="ECO:0007669"/>
    <property type="project" value="TreeGrafter"/>
</dbReference>
<keyword evidence="8" id="KW-0645">Protease</keyword>
<comment type="caution">
    <text evidence="8">The sequence shown here is derived from an EMBL/GenBank/DDBJ whole genome shotgun (WGS) entry which is preliminary data.</text>
</comment>
<dbReference type="NCBIfam" id="TIGR00382">
    <property type="entry name" value="clpX"/>
    <property type="match status" value="1"/>
</dbReference>
<dbReference type="PANTHER" id="PTHR48102:SF7">
    <property type="entry name" value="ATP-DEPENDENT CLP PROTEASE ATP-BINDING SUBUNIT CLPX-LIKE, MITOCHONDRIAL"/>
    <property type="match status" value="1"/>
</dbReference>
<dbReference type="SMART" id="SM01086">
    <property type="entry name" value="ClpB_D2-small"/>
    <property type="match status" value="1"/>
</dbReference>
<dbReference type="GO" id="GO:0051082">
    <property type="term" value="F:unfolded protein binding"/>
    <property type="evidence" value="ECO:0007669"/>
    <property type="project" value="InterPro"/>
</dbReference>
<dbReference type="GO" id="GO:0051603">
    <property type="term" value="P:proteolysis involved in protein catabolic process"/>
    <property type="evidence" value="ECO:0007669"/>
    <property type="project" value="TreeGrafter"/>
</dbReference>
<dbReference type="InterPro" id="IPR003959">
    <property type="entry name" value="ATPase_AAA_core"/>
</dbReference>
<protein>
    <submittedName>
        <fullName evidence="8">ATP-dependent Clp protease, ATP-binding subunit ClpX</fullName>
    </submittedName>
</protein>
<dbReference type="InterPro" id="IPR050052">
    <property type="entry name" value="ATP-dep_Clp_protease_ClpX"/>
</dbReference>
<dbReference type="PANTHER" id="PTHR48102">
    <property type="entry name" value="ATP-DEPENDENT CLP PROTEASE ATP-BINDING SUBUNIT CLPX-LIKE, MITOCHONDRIAL-RELATED"/>
    <property type="match status" value="1"/>
</dbReference>
<dbReference type="NCBIfam" id="NF003745">
    <property type="entry name" value="PRK05342.1"/>
    <property type="match status" value="1"/>
</dbReference>
<evidence type="ECO:0000256" key="5">
    <source>
        <dbReference type="SAM" id="MobiDB-lite"/>
    </source>
</evidence>
<dbReference type="EMBL" id="ACIP02000001">
    <property type="protein sequence ID" value="EEP29009.1"/>
    <property type="molecule type" value="Genomic_DNA"/>
</dbReference>
<organism evidence="8 9">
    <name type="scientific">Shuttleworthella satelles DSM 14600</name>
    <dbReference type="NCBI Taxonomy" id="626523"/>
    <lineage>
        <taxon>Bacteria</taxon>
        <taxon>Bacillati</taxon>
        <taxon>Bacillota</taxon>
        <taxon>Clostridia</taxon>
        <taxon>Lachnospirales</taxon>
        <taxon>Lachnospiraceae</taxon>
        <taxon>Shuttleworthella</taxon>
    </lineage>
</organism>
<evidence type="ECO:0000313" key="8">
    <source>
        <dbReference type="EMBL" id="EEP29009.1"/>
    </source>
</evidence>
<dbReference type="SMART" id="SM00382">
    <property type="entry name" value="AAA"/>
    <property type="match status" value="1"/>
</dbReference>
<name>C4G8R2_9FIRM</name>
<dbReference type="GO" id="GO:0005524">
    <property type="term" value="F:ATP binding"/>
    <property type="evidence" value="ECO:0007669"/>
    <property type="project" value="UniProtKB-KW"/>
</dbReference>
<dbReference type="eggNOG" id="COG1219">
    <property type="taxonomic scope" value="Bacteria"/>
</dbReference>
<evidence type="ECO:0000256" key="1">
    <source>
        <dbReference type="ARBA" id="ARBA00022741"/>
    </source>
</evidence>
<dbReference type="InterPro" id="IPR003593">
    <property type="entry name" value="AAA+_ATPase"/>
</dbReference>
<proteinExistence type="predicted"/>
<keyword evidence="2" id="KW-0862">Zinc</keyword>
<gene>
    <name evidence="8" type="primary">clpX</name>
    <name evidence="8" type="ORF">GCWU000342_00359</name>
</gene>
<keyword evidence="1" id="KW-0547">Nucleotide-binding</keyword>
<sequence>MSDDKNYEEICSVCHRNSSVAGKMIHLPGNLTICADCMQKSLETIERMGFPMDPGLLQQMMPGVSGKTDPKSPDRDALESDVVNPDGSPLRQDQLTQGQESEQTADRRSEGSDENPAGNSGEKTPDPKDRPEQNTGEDRENPNQDPGQEVKTSPNQDPGQNSNNPFAGFPGFGMFNLGDLFNGGMMGMGQGPRIKKRTKPGEKSGADGQKDEDDYPTLNIKDIPAPHKIKEQLDQYVVGQDKAKKMISVAVYNHYKRIASEQENQRELGTPEDLDGVDIEKSNILIIGPTGSGKTYMVRTLARLLDVPLAITDATSLTEAGYIGDDIESVVSKLLAAADNDVDRAEQGIIFVDEIDKLAKKKNTHSRDVSGESVQQGMLKLLEGAEVEVPVGASSKNAMVPMTTVNTRNILFIVGGAFPGLEDIIKERLSKRSSMGFTSELRGDVGKDIHILEKVRSEDLRNFGMIPEFLGRLPIVTAFEQLDEDMFVRILTEPKNAIIKQYQKLLALDEVRLTFSDGAFRAIARKAAEEELGARALRSIIEEYMMDIMYEIPKDPDIGEVEITEDYIEHRGGPRVTMRTVLPQSQEGQD</sequence>
<dbReference type="HOGENOM" id="CLU_014218_8_2_9"/>
<dbReference type="InterPro" id="IPR027417">
    <property type="entry name" value="P-loop_NTPase"/>
</dbReference>
<dbReference type="Gene3D" id="1.10.8.60">
    <property type="match status" value="1"/>
</dbReference>
<dbReference type="SUPFAM" id="SSF52540">
    <property type="entry name" value="P-loop containing nucleoside triphosphate hydrolases"/>
    <property type="match status" value="1"/>
</dbReference>
<evidence type="ECO:0000256" key="3">
    <source>
        <dbReference type="ARBA" id="ARBA00022840"/>
    </source>
</evidence>
<dbReference type="GO" id="GO:0016887">
    <property type="term" value="F:ATP hydrolysis activity"/>
    <property type="evidence" value="ECO:0007669"/>
    <property type="project" value="InterPro"/>
</dbReference>
<dbReference type="Proteomes" id="UP000003494">
    <property type="component" value="Unassembled WGS sequence"/>
</dbReference>
<feature type="compositionally biased region" description="Polar residues" evidence="5">
    <location>
        <begin position="143"/>
        <end position="165"/>
    </location>
</feature>
<feature type="compositionally biased region" description="Basic and acidic residues" evidence="5">
    <location>
        <begin position="199"/>
        <end position="209"/>
    </location>
</feature>
<dbReference type="FunFam" id="1.10.8.60:FF:000002">
    <property type="entry name" value="ATP-dependent Clp protease ATP-binding subunit ClpX"/>
    <property type="match status" value="1"/>
</dbReference>
<dbReference type="Pfam" id="PF07724">
    <property type="entry name" value="AAA_2"/>
    <property type="match status" value="1"/>
</dbReference>
<dbReference type="InterPro" id="IPR004487">
    <property type="entry name" value="Clp_protease_ATP-bd_su_ClpX"/>
</dbReference>
<feature type="compositionally biased region" description="Basic and acidic residues" evidence="5">
    <location>
        <begin position="68"/>
        <end position="78"/>
    </location>
</feature>
<keyword evidence="4" id="KW-0143">Chaperone</keyword>
<evidence type="ECO:0000313" key="9">
    <source>
        <dbReference type="Proteomes" id="UP000003494"/>
    </source>
</evidence>
<dbReference type="GO" id="GO:0008233">
    <property type="term" value="F:peptidase activity"/>
    <property type="evidence" value="ECO:0007669"/>
    <property type="project" value="UniProtKB-KW"/>
</dbReference>
<dbReference type="STRING" id="626523.GCWU000342_00359"/>
<dbReference type="GO" id="GO:0051301">
    <property type="term" value="P:cell division"/>
    <property type="evidence" value="ECO:0007669"/>
    <property type="project" value="TreeGrafter"/>
</dbReference>
<reference evidence="8" key="1">
    <citation type="submission" date="2009-04" db="EMBL/GenBank/DDBJ databases">
        <authorList>
            <person name="Weinstock G."/>
            <person name="Sodergren E."/>
            <person name="Clifton S."/>
            <person name="Fulton L."/>
            <person name="Fulton B."/>
            <person name="Courtney L."/>
            <person name="Fronick C."/>
            <person name="Harrison M."/>
            <person name="Strong C."/>
            <person name="Farmer C."/>
            <person name="Delahaunty K."/>
            <person name="Markovic C."/>
            <person name="Hall O."/>
            <person name="Minx P."/>
            <person name="Tomlinson C."/>
            <person name="Mitreva M."/>
            <person name="Nelson J."/>
            <person name="Hou S."/>
            <person name="Wollam A."/>
            <person name="Pepin K.H."/>
            <person name="Johnson M."/>
            <person name="Bhonagiri V."/>
            <person name="Nash W.E."/>
            <person name="Warren W."/>
            <person name="Chinwalla A."/>
            <person name="Mardis E.R."/>
            <person name="Wilson R.K."/>
        </authorList>
    </citation>
    <scope>NUCLEOTIDE SEQUENCE [LARGE SCALE GENOMIC DNA]</scope>
    <source>
        <strain evidence="8">DSM 14600</strain>
    </source>
</reference>
<feature type="domain" description="Clp ATPase C-terminal" evidence="7">
    <location>
        <begin position="482"/>
        <end position="577"/>
    </location>
</feature>
<feature type="region of interest" description="Disordered" evidence="5">
    <location>
        <begin position="186"/>
        <end position="216"/>
    </location>
</feature>
<feature type="domain" description="AAA+ ATPase" evidence="6">
    <location>
        <begin position="280"/>
        <end position="439"/>
    </location>
</feature>
<evidence type="ECO:0000256" key="4">
    <source>
        <dbReference type="ARBA" id="ARBA00023186"/>
    </source>
</evidence>
<keyword evidence="3 8" id="KW-0067">ATP-binding</keyword>
<feature type="compositionally biased region" description="Polar residues" evidence="5">
    <location>
        <begin position="91"/>
        <end position="102"/>
    </location>
</feature>
<dbReference type="GO" id="GO:0140662">
    <property type="term" value="F:ATP-dependent protein folding chaperone"/>
    <property type="evidence" value="ECO:0007669"/>
    <property type="project" value="InterPro"/>
</dbReference>